<keyword evidence="1" id="KW-0812">Transmembrane</keyword>
<evidence type="ECO:0000256" key="1">
    <source>
        <dbReference type="SAM" id="Phobius"/>
    </source>
</evidence>
<dbReference type="EMBL" id="PPSK01000013">
    <property type="protein sequence ID" value="POB02421.1"/>
    <property type="molecule type" value="Genomic_DNA"/>
</dbReference>
<feature type="chain" id="PRO_5015161817" description="Bacteriophage coat protein B" evidence="2">
    <location>
        <begin position="30"/>
        <end position="69"/>
    </location>
</feature>
<name>A0A2P4ET12_9GAMM</name>
<keyword evidence="4" id="KW-1185">Reference proteome</keyword>
<dbReference type="InterPro" id="IPR008020">
    <property type="entry name" value="G8P"/>
</dbReference>
<sequence length="69" mass="7017">MKRMNVVRKYGSKIAVATGALAASAGAFADVTATETAITAVGADVSTIGWAVLGVLVVAAGFKYMRRAI</sequence>
<proteinExistence type="predicted"/>
<evidence type="ECO:0008006" key="5">
    <source>
        <dbReference type="Google" id="ProtNLM"/>
    </source>
</evidence>
<reference evidence="3 4" key="1">
    <citation type="submission" date="2018-01" db="EMBL/GenBank/DDBJ databases">
        <title>Draft genome of the type strain Pseudomonas oceani DSM 100277 isolated from the deep water in Okinawa trough, northwestern Pacific Ocean.</title>
        <authorList>
            <person name="Gomila M."/>
            <person name="Mulet M."/>
            <person name="Garcia-Valdes E."/>
            <person name="Lalucat J."/>
        </authorList>
    </citation>
    <scope>NUCLEOTIDE SEQUENCE [LARGE SCALE GENOMIC DNA]</scope>
    <source>
        <strain evidence="3 4">DSM 100277</strain>
    </source>
</reference>
<dbReference type="Proteomes" id="UP000243451">
    <property type="component" value="Unassembled WGS sequence"/>
</dbReference>
<comment type="caution">
    <text evidence="3">The sequence shown here is derived from an EMBL/GenBank/DDBJ whole genome shotgun (WGS) entry which is preliminary data.</text>
</comment>
<evidence type="ECO:0000256" key="2">
    <source>
        <dbReference type="SAM" id="SignalP"/>
    </source>
</evidence>
<accession>A0A2P4ET12</accession>
<keyword evidence="1" id="KW-0472">Membrane</keyword>
<dbReference type="RefSeq" id="WP_104738967.1">
    <property type="nucleotide sequence ID" value="NZ_BMHR01000008.1"/>
</dbReference>
<protein>
    <recommendedName>
        <fullName evidence="5">Bacteriophage coat protein B</fullName>
    </recommendedName>
</protein>
<feature type="transmembrane region" description="Helical" evidence="1">
    <location>
        <begin position="45"/>
        <end position="65"/>
    </location>
</feature>
<gene>
    <name evidence="3" type="ORF">C1949_13320</name>
</gene>
<organism evidence="3 4">
    <name type="scientific">Halopseudomonas oceani</name>
    <dbReference type="NCBI Taxonomy" id="1708783"/>
    <lineage>
        <taxon>Bacteria</taxon>
        <taxon>Pseudomonadati</taxon>
        <taxon>Pseudomonadota</taxon>
        <taxon>Gammaproteobacteria</taxon>
        <taxon>Pseudomonadales</taxon>
        <taxon>Pseudomonadaceae</taxon>
        <taxon>Halopseudomonas</taxon>
    </lineage>
</organism>
<dbReference type="AlphaFoldDB" id="A0A2P4ET12"/>
<evidence type="ECO:0000313" key="4">
    <source>
        <dbReference type="Proteomes" id="UP000243451"/>
    </source>
</evidence>
<keyword evidence="1" id="KW-1133">Transmembrane helix</keyword>
<evidence type="ECO:0000313" key="3">
    <source>
        <dbReference type="EMBL" id="POB02421.1"/>
    </source>
</evidence>
<dbReference type="Pfam" id="PF05356">
    <property type="entry name" value="Phage_Coat_B"/>
    <property type="match status" value="1"/>
</dbReference>
<feature type="signal peptide" evidence="2">
    <location>
        <begin position="1"/>
        <end position="29"/>
    </location>
</feature>
<keyword evidence="2" id="KW-0732">Signal</keyword>